<feature type="transmembrane region" description="Helical" evidence="7">
    <location>
        <begin position="97"/>
        <end position="117"/>
    </location>
</feature>
<accession>A0A6G4VC08</accession>
<evidence type="ECO:0000256" key="2">
    <source>
        <dbReference type="ARBA" id="ARBA00022448"/>
    </source>
</evidence>
<reference evidence="10 11" key="1">
    <citation type="submission" date="2020-02" db="EMBL/GenBank/DDBJ databases">
        <title>Whole-genome analyses of novel actinobacteria.</title>
        <authorList>
            <person name="Sahin N."/>
            <person name="Gencbay T."/>
        </authorList>
    </citation>
    <scope>NUCLEOTIDE SEQUENCE [LARGE SCALE GENOMIC DNA]</scope>
    <source>
        <strain evidence="10 11">HC44</strain>
    </source>
</reference>
<dbReference type="Pfam" id="PF00528">
    <property type="entry name" value="BPD_transp_1"/>
    <property type="match status" value="1"/>
</dbReference>
<dbReference type="GO" id="GO:0055085">
    <property type="term" value="P:transmembrane transport"/>
    <property type="evidence" value="ECO:0007669"/>
    <property type="project" value="InterPro"/>
</dbReference>
<dbReference type="AlphaFoldDB" id="A0A6G4VC08"/>
<feature type="transmembrane region" description="Helical" evidence="7">
    <location>
        <begin position="40"/>
        <end position="62"/>
    </location>
</feature>
<comment type="subcellular location">
    <subcellularLocation>
        <location evidence="1 7">Cell membrane</location>
        <topology evidence="1 7">Multi-pass membrane protein</topology>
    </subcellularLocation>
</comment>
<feature type="compositionally biased region" description="Low complexity" evidence="8">
    <location>
        <begin position="1"/>
        <end position="23"/>
    </location>
</feature>
<dbReference type="PANTHER" id="PTHR30151">
    <property type="entry name" value="ALKANE SULFONATE ABC TRANSPORTER-RELATED, MEMBRANE SUBUNIT"/>
    <property type="match status" value="1"/>
</dbReference>
<keyword evidence="4 7" id="KW-0812">Transmembrane</keyword>
<evidence type="ECO:0000256" key="3">
    <source>
        <dbReference type="ARBA" id="ARBA00022475"/>
    </source>
</evidence>
<feature type="transmembrane region" description="Helical" evidence="7">
    <location>
        <begin position="129"/>
        <end position="149"/>
    </location>
</feature>
<evidence type="ECO:0000256" key="7">
    <source>
        <dbReference type="RuleBase" id="RU363032"/>
    </source>
</evidence>
<dbReference type="PROSITE" id="PS50928">
    <property type="entry name" value="ABC_TM1"/>
    <property type="match status" value="1"/>
</dbReference>
<evidence type="ECO:0000256" key="8">
    <source>
        <dbReference type="SAM" id="MobiDB-lite"/>
    </source>
</evidence>
<keyword evidence="6 7" id="KW-0472">Membrane</keyword>
<evidence type="ECO:0000256" key="1">
    <source>
        <dbReference type="ARBA" id="ARBA00004651"/>
    </source>
</evidence>
<feature type="transmembrane region" description="Helical" evidence="7">
    <location>
        <begin position="207"/>
        <end position="230"/>
    </location>
</feature>
<dbReference type="PANTHER" id="PTHR30151:SF20">
    <property type="entry name" value="ABC TRANSPORTER PERMEASE PROTEIN HI_0355-RELATED"/>
    <property type="match status" value="1"/>
</dbReference>
<organism evidence="10 11">
    <name type="scientific">Streptomyces scabichelini</name>
    <dbReference type="NCBI Taxonomy" id="2711217"/>
    <lineage>
        <taxon>Bacteria</taxon>
        <taxon>Bacillati</taxon>
        <taxon>Actinomycetota</taxon>
        <taxon>Actinomycetes</taxon>
        <taxon>Kitasatosporales</taxon>
        <taxon>Streptomycetaceae</taxon>
        <taxon>Streptomyces</taxon>
    </lineage>
</organism>
<feature type="transmembrane region" description="Helical" evidence="7">
    <location>
        <begin position="155"/>
        <end position="174"/>
    </location>
</feature>
<keyword evidence="5 7" id="KW-1133">Transmembrane helix</keyword>
<comment type="similarity">
    <text evidence="7">Belongs to the binding-protein-dependent transport system permease family.</text>
</comment>
<dbReference type="GO" id="GO:0005886">
    <property type="term" value="C:plasma membrane"/>
    <property type="evidence" value="ECO:0007669"/>
    <property type="project" value="UniProtKB-SubCell"/>
</dbReference>
<evidence type="ECO:0000313" key="11">
    <source>
        <dbReference type="Proteomes" id="UP000472335"/>
    </source>
</evidence>
<evidence type="ECO:0000259" key="9">
    <source>
        <dbReference type="PROSITE" id="PS50928"/>
    </source>
</evidence>
<keyword evidence="2 7" id="KW-0813">Transport</keyword>
<comment type="caution">
    <text evidence="10">The sequence shown here is derived from an EMBL/GenBank/DDBJ whole genome shotgun (WGS) entry which is preliminary data.</text>
</comment>
<dbReference type="InterPro" id="IPR000515">
    <property type="entry name" value="MetI-like"/>
</dbReference>
<keyword evidence="3" id="KW-1003">Cell membrane</keyword>
<keyword evidence="11" id="KW-1185">Reference proteome</keyword>
<dbReference type="SUPFAM" id="SSF161098">
    <property type="entry name" value="MetI-like"/>
    <property type="match status" value="1"/>
</dbReference>
<gene>
    <name evidence="10" type="ORF">G5C60_29380</name>
</gene>
<feature type="domain" description="ABC transmembrane type-1" evidence="9">
    <location>
        <begin position="89"/>
        <end position="273"/>
    </location>
</feature>
<evidence type="ECO:0000256" key="5">
    <source>
        <dbReference type="ARBA" id="ARBA00022989"/>
    </source>
</evidence>
<dbReference type="Gene3D" id="1.10.3720.10">
    <property type="entry name" value="MetI-like"/>
    <property type="match status" value="1"/>
</dbReference>
<dbReference type="RefSeq" id="WP_165263952.1">
    <property type="nucleotide sequence ID" value="NZ_JAAKZY010000109.1"/>
</dbReference>
<dbReference type="CDD" id="cd06261">
    <property type="entry name" value="TM_PBP2"/>
    <property type="match status" value="1"/>
</dbReference>
<name>A0A6G4VC08_9ACTN</name>
<dbReference type="EMBL" id="JAAKZY010000109">
    <property type="protein sequence ID" value="NGO11596.1"/>
    <property type="molecule type" value="Genomic_DNA"/>
</dbReference>
<dbReference type="Proteomes" id="UP000472335">
    <property type="component" value="Unassembled WGS sequence"/>
</dbReference>
<feature type="region of interest" description="Disordered" evidence="8">
    <location>
        <begin position="1"/>
        <end position="30"/>
    </location>
</feature>
<protein>
    <submittedName>
        <fullName evidence="10">ABC transporter permease</fullName>
    </submittedName>
</protein>
<feature type="transmembrane region" description="Helical" evidence="7">
    <location>
        <begin position="250"/>
        <end position="272"/>
    </location>
</feature>
<evidence type="ECO:0000256" key="6">
    <source>
        <dbReference type="ARBA" id="ARBA00023136"/>
    </source>
</evidence>
<proteinExistence type="inferred from homology"/>
<dbReference type="InterPro" id="IPR035906">
    <property type="entry name" value="MetI-like_sf"/>
</dbReference>
<evidence type="ECO:0000313" key="10">
    <source>
        <dbReference type="EMBL" id="NGO11596.1"/>
    </source>
</evidence>
<evidence type="ECO:0000256" key="4">
    <source>
        <dbReference type="ARBA" id="ARBA00022692"/>
    </source>
</evidence>
<sequence length="284" mass="30465">MPPTATTPATETTPAATAATAATKAKDTRGTRTTRGLRRALLPVGAAAVLLTVWELSCRVFGVPQYVLPMPSDIWGSLTEDTALLMDNAWPTIIESALGFLVGNVVAVLLAVVFVHFRSVERALMPVALFIRTIPIVAIAPILVIMMGNGYAPKVAIGALISFFPTLVNMVRGLQSVDQQSLELLRVLSASPWEVLFKVRVYASLPYLFSSLKIATGNCVIGAIVAEWIGSQKGLGYLIIQTTYNFNTPQLYAVMVIASAVAIVFYAAVGVAEKLTVRWEAKTP</sequence>